<accession>A0A5C5UWD1</accession>
<dbReference type="Proteomes" id="UP000316714">
    <property type="component" value="Unassembled WGS sequence"/>
</dbReference>
<evidence type="ECO:0000256" key="1">
    <source>
        <dbReference type="SAM" id="MobiDB-lite"/>
    </source>
</evidence>
<feature type="region of interest" description="Disordered" evidence="1">
    <location>
        <begin position="588"/>
        <end position="616"/>
    </location>
</feature>
<evidence type="ECO:0000259" key="3">
    <source>
        <dbReference type="Pfam" id="PF12158"/>
    </source>
</evidence>
<evidence type="ECO:0000313" key="5">
    <source>
        <dbReference type="Proteomes" id="UP000316714"/>
    </source>
</evidence>
<evidence type="ECO:0000313" key="4">
    <source>
        <dbReference type="EMBL" id="TWT30179.1"/>
    </source>
</evidence>
<keyword evidence="5" id="KW-1185">Reference proteome</keyword>
<proteinExistence type="predicted"/>
<feature type="transmembrane region" description="Helical" evidence="2">
    <location>
        <begin position="242"/>
        <end position="260"/>
    </location>
</feature>
<dbReference type="AlphaFoldDB" id="A0A5C5UWD1"/>
<keyword evidence="2" id="KW-1133">Transmembrane helix</keyword>
<feature type="compositionally biased region" description="Basic and acidic residues" evidence="1">
    <location>
        <begin position="588"/>
        <end position="597"/>
    </location>
</feature>
<name>A0A5C5UWD1_9BACT</name>
<organism evidence="4 5">
    <name type="scientific">Posidoniimonas corsicana</name>
    <dbReference type="NCBI Taxonomy" id="1938618"/>
    <lineage>
        <taxon>Bacteria</taxon>
        <taxon>Pseudomonadati</taxon>
        <taxon>Planctomycetota</taxon>
        <taxon>Planctomycetia</taxon>
        <taxon>Pirellulales</taxon>
        <taxon>Lacipirellulaceae</taxon>
        <taxon>Posidoniimonas</taxon>
    </lineage>
</organism>
<feature type="transmembrane region" description="Helical" evidence="2">
    <location>
        <begin position="476"/>
        <end position="497"/>
    </location>
</feature>
<keyword evidence="2" id="KW-0812">Transmembrane</keyword>
<dbReference type="RefSeq" id="WP_197531692.1">
    <property type="nucleotide sequence ID" value="NZ_SIHJ01000005.1"/>
</dbReference>
<sequence length="616" mass="67668">MASKKPNQNEGGLQLGAGCLALFALPFAGFGLMVAWWYVSAISTWLDAQQWDETTAVIESVDLKVKRDSDSTSYRVVASYEYTYKGRRLHGDRVGVFTGSDNIGRYHHRMHSRLQEAMRRERPTPCYVDPDNPERALLDRSMRLGMLAMYTPFATLFTGVGVGLLAYGLPMAGRERAALRLAKLHPDEPWRQRPAWQGESIAHNNAAKAWGLTAAAAWALAFTLPSAWIAWQVDDGGTAPRIVIAAMTAIALAVAGVAAFEQWRTLRYGTSRLRLATMPGVIGGKLTGVAVIPTQVKPAEGFRVRLLCQEKRNVKRSGKSQTKTITLWQDERLVLHTLDTGEPRSTAVPVDFTIPSDAHATELTGRTKLTWRLLISAKAAGPDYRAEWETPVFLTEDSRDGVIAELPTAHAPDTPQPEVPLAKLARHDGIRVQESVGRLEVGVPPLRGGKLALPLMVFGLITAGSAYWLYTEAQWIFVVVFSPIAAICILSAVGVLLGSSRLTISGDDWTARSGWYGLRRARRMRVGDIKAIRLRTSFRASSDNGETYHTQHVLADLRSGGKATLVTGVRNPRLADLLRAELTRRAGLEQPVRDQRPLDSSGWTDALDLPADDHAS</sequence>
<feature type="transmembrane region" description="Helical" evidence="2">
    <location>
        <begin position="147"/>
        <end position="169"/>
    </location>
</feature>
<comment type="caution">
    <text evidence="4">The sequence shown here is derived from an EMBL/GenBank/DDBJ whole genome shotgun (WGS) entry which is preliminary data.</text>
</comment>
<feature type="transmembrane region" description="Helical" evidence="2">
    <location>
        <begin position="451"/>
        <end position="470"/>
    </location>
</feature>
<gene>
    <name evidence="4" type="ORF">KOR34_47370</name>
</gene>
<protein>
    <recommendedName>
        <fullName evidence="3">DUF3592 domain-containing protein</fullName>
    </recommendedName>
</protein>
<dbReference type="EMBL" id="SIHJ01000005">
    <property type="protein sequence ID" value="TWT30179.1"/>
    <property type="molecule type" value="Genomic_DNA"/>
</dbReference>
<feature type="transmembrane region" description="Helical" evidence="2">
    <location>
        <begin position="209"/>
        <end position="230"/>
    </location>
</feature>
<evidence type="ECO:0000256" key="2">
    <source>
        <dbReference type="SAM" id="Phobius"/>
    </source>
</evidence>
<dbReference type="InterPro" id="IPR021994">
    <property type="entry name" value="DUF3592"/>
</dbReference>
<feature type="domain" description="DUF3592" evidence="3">
    <location>
        <begin position="54"/>
        <end position="142"/>
    </location>
</feature>
<feature type="transmembrane region" description="Helical" evidence="2">
    <location>
        <begin position="12"/>
        <end position="39"/>
    </location>
</feature>
<dbReference type="Pfam" id="PF12158">
    <property type="entry name" value="DUF3592"/>
    <property type="match status" value="1"/>
</dbReference>
<keyword evidence="2" id="KW-0472">Membrane</keyword>
<reference evidence="4 5" key="1">
    <citation type="submission" date="2019-02" db="EMBL/GenBank/DDBJ databases">
        <title>Deep-cultivation of Planctomycetes and their phenomic and genomic characterization uncovers novel biology.</title>
        <authorList>
            <person name="Wiegand S."/>
            <person name="Jogler M."/>
            <person name="Boedeker C."/>
            <person name="Pinto D."/>
            <person name="Vollmers J."/>
            <person name="Rivas-Marin E."/>
            <person name="Kohn T."/>
            <person name="Peeters S.H."/>
            <person name="Heuer A."/>
            <person name="Rast P."/>
            <person name="Oberbeckmann S."/>
            <person name="Bunk B."/>
            <person name="Jeske O."/>
            <person name="Meyerdierks A."/>
            <person name="Storesund J.E."/>
            <person name="Kallscheuer N."/>
            <person name="Luecker S."/>
            <person name="Lage O.M."/>
            <person name="Pohl T."/>
            <person name="Merkel B.J."/>
            <person name="Hornburger P."/>
            <person name="Mueller R.-W."/>
            <person name="Bruemmer F."/>
            <person name="Labrenz M."/>
            <person name="Spormann A.M."/>
            <person name="Op Den Camp H."/>
            <person name="Overmann J."/>
            <person name="Amann R."/>
            <person name="Jetten M.S.M."/>
            <person name="Mascher T."/>
            <person name="Medema M.H."/>
            <person name="Devos D.P."/>
            <person name="Kaster A.-K."/>
            <person name="Ovreas L."/>
            <person name="Rohde M."/>
            <person name="Galperin M.Y."/>
            <person name="Jogler C."/>
        </authorList>
    </citation>
    <scope>NUCLEOTIDE SEQUENCE [LARGE SCALE GENOMIC DNA]</scope>
    <source>
        <strain evidence="4 5">KOR34</strain>
    </source>
</reference>